<dbReference type="InterPro" id="IPR050695">
    <property type="entry name" value="N-acetylmuramoyl_amidase_3"/>
</dbReference>
<dbReference type="InterPro" id="IPR002508">
    <property type="entry name" value="MurNAc-LAA_cat"/>
</dbReference>
<accession>A0A955ED59</accession>
<reference evidence="3" key="2">
    <citation type="journal article" date="2021" name="Microbiome">
        <title>Successional dynamics and alternative stable states in a saline activated sludge microbial community over 9 years.</title>
        <authorList>
            <person name="Wang Y."/>
            <person name="Ye J."/>
            <person name="Ju F."/>
            <person name="Liu L."/>
            <person name="Boyd J.A."/>
            <person name="Deng Y."/>
            <person name="Parks D.H."/>
            <person name="Jiang X."/>
            <person name="Yin X."/>
            <person name="Woodcroft B.J."/>
            <person name="Tyson G.W."/>
            <person name="Hugenholtz P."/>
            <person name="Polz M.F."/>
            <person name="Zhang T."/>
        </authorList>
    </citation>
    <scope>NUCLEOTIDE SEQUENCE</scope>
    <source>
        <strain evidence="3">HKST-UBA79</strain>
    </source>
</reference>
<dbReference type="Pfam" id="PF01520">
    <property type="entry name" value="Amidase_3"/>
    <property type="match status" value="1"/>
</dbReference>
<dbReference type="EMBL" id="JAGQNX010000077">
    <property type="protein sequence ID" value="MCA9308396.1"/>
    <property type="molecule type" value="Genomic_DNA"/>
</dbReference>
<proteinExistence type="predicted"/>
<keyword evidence="1 3" id="KW-0378">Hydrolase</keyword>
<evidence type="ECO:0000313" key="3">
    <source>
        <dbReference type="EMBL" id="MCA9308396.1"/>
    </source>
</evidence>
<dbReference type="Gene3D" id="3.40.630.40">
    <property type="entry name" value="Zn-dependent exopeptidases"/>
    <property type="match status" value="1"/>
</dbReference>
<evidence type="ECO:0000256" key="1">
    <source>
        <dbReference type="ARBA" id="ARBA00022801"/>
    </source>
</evidence>
<comment type="caution">
    <text evidence="3">The sequence shown here is derived from an EMBL/GenBank/DDBJ whole genome shotgun (WGS) entry which is preliminary data.</text>
</comment>
<name>A0A955ED59_UNCKA</name>
<feature type="domain" description="MurNAc-LAA" evidence="2">
    <location>
        <begin position="114"/>
        <end position="235"/>
    </location>
</feature>
<protein>
    <submittedName>
        <fullName evidence="3">N-acetylmuramoyl-L-alanine amidase</fullName>
        <ecNumber evidence="3">3.5.1.28</ecNumber>
    </submittedName>
</protein>
<gene>
    <name evidence="3" type="ORF">KC980_02705</name>
</gene>
<dbReference type="GO" id="GO:0009253">
    <property type="term" value="P:peptidoglycan catabolic process"/>
    <property type="evidence" value="ECO:0007669"/>
    <property type="project" value="InterPro"/>
</dbReference>
<dbReference type="SUPFAM" id="SSF53187">
    <property type="entry name" value="Zn-dependent exopeptidases"/>
    <property type="match status" value="1"/>
</dbReference>
<sequence length="246" mass="27811">MAVFILISSYVFYKSHSRYGAPPYDAQEEQASNTFSVPTDIYTSWKRPEGPIKIGLQAGHWKTNEMPDEQNRIKESGGGTTGFGIPEWEVALKIAELTKQNLEKEGYTVDILPATIPENYWADVFVSIHADGNLDPRVSGFKVAASARDKSNNAQLLKDYVERAYQKETDLTIDPNITKNMTRYYAFNYRRYVHAVHPMTPAVLIETGFLTNRHEANMLIYNPEIPAKGISNGIKTYITEILKPTI</sequence>
<dbReference type="SMART" id="SM00646">
    <property type="entry name" value="Ami_3"/>
    <property type="match status" value="1"/>
</dbReference>
<dbReference type="EC" id="3.5.1.28" evidence="3"/>
<reference evidence="3" key="1">
    <citation type="submission" date="2020-04" db="EMBL/GenBank/DDBJ databases">
        <authorList>
            <person name="Zhang T."/>
        </authorList>
    </citation>
    <scope>NUCLEOTIDE SEQUENCE</scope>
    <source>
        <strain evidence="3">HKST-UBA79</strain>
    </source>
</reference>
<dbReference type="GO" id="GO:0008745">
    <property type="term" value="F:N-acetylmuramoyl-L-alanine amidase activity"/>
    <property type="evidence" value="ECO:0007669"/>
    <property type="project" value="UniProtKB-EC"/>
</dbReference>
<dbReference type="AlphaFoldDB" id="A0A955ED59"/>
<dbReference type="Proteomes" id="UP000740557">
    <property type="component" value="Unassembled WGS sequence"/>
</dbReference>
<dbReference type="PANTHER" id="PTHR30404:SF0">
    <property type="entry name" value="N-ACETYLMURAMOYL-L-ALANINE AMIDASE AMIC"/>
    <property type="match status" value="1"/>
</dbReference>
<dbReference type="CDD" id="cd02696">
    <property type="entry name" value="MurNAc-LAA"/>
    <property type="match status" value="1"/>
</dbReference>
<evidence type="ECO:0000259" key="2">
    <source>
        <dbReference type="SMART" id="SM00646"/>
    </source>
</evidence>
<dbReference type="PANTHER" id="PTHR30404">
    <property type="entry name" value="N-ACETYLMURAMOYL-L-ALANINE AMIDASE"/>
    <property type="match status" value="1"/>
</dbReference>
<evidence type="ECO:0000313" key="4">
    <source>
        <dbReference type="Proteomes" id="UP000740557"/>
    </source>
</evidence>
<dbReference type="GO" id="GO:0030288">
    <property type="term" value="C:outer membrane-bounded periplasmic space"/>
    <property type="evidence" value="ECO:0007669"/>
    <property type="project" value="TreeGrafter"/>
</dbReference>
<organism evidence="3 4">
    <name type="scientific">candidate division WWE3 bacterium</name>
    <dbReference type="NCBI Taxonomy" id="2053526"/>
    <lineage>
        <taxon>Bacteria</taxon>
        <taxon>Katanobacteria</taxon>
    </lineage>
</organism>